<dbReference type="PANTHER" id="PTHR38657">
    <property type="entry name" value="SLR1343 PROTEIN"/>
    <property type="match status" value="1"/>
</dbReference>
<dbReference type="InterPro" id="IPR036134">
    <property type="entry name" value="Crypto/Photolyase_FAD-like_sf"/>
</dbReference>
<dbReference type="SUPFAM" id="SSF48173">
    <property type="entry name" value="Cryptochrome/photolyase FAD-binding domain"/>
    <property type="match status" value="1"/>
</dbReference>
<sequence length="512" mass="60123">MSKTLRLILGDQLNINHSWFKENNANITYLMVEVNQEQEYVKHHIQKIVGFFIAMRSFADNLNELGHQVVYLKLDDLYNKQSFEANIKQLIKKLKIQKFEYQLPDEYRLDVQLKEICENLEIATKSFDTEHFFTKREDVLAFFSGKRQYLMENFYRDMRKKHKILVDEDLKPIGEKWNFDHENRKKYDGKAPLKFPLTFKKDVSEIVKLLNDNGIKYFGTINEKAFGHPTTRGEALKVLTYFCKELLPNFGKYEDAMLKEHHTLFHSCLSFALNIKLISPKEVVTEVLKTYKQSENTIDIANVEGFIRQVIGWREYMRGIYWAEMPSFADTNFFNYKAALPTWFWDGKVKMNCLNHCINNSLNNAYAHHIQRLMVIGNFTLLAGINPTEVDEWYLGVYIDAMEWVQITNTHGMSQFADGGIVGSKPYVASANYINKMSNYCEGCSYKKDLRYGDNSCPLNSLYWNFYIENEHLLAKNPRIGMMYQLIKKMEAPEKEAIKKLANFYLNNINKL</sequence>
<dbReference type="RefSeq" id="WP_379045283.1">
    <property type="nucleotide sequence ID" value="NZ_JBHSKW010000052.1"/>
</dbReference>
<evidence type="ECO:0000313" key="2">
    <source>
        <dbReference type="Proteomes" id="UP001597546"/>
    </source>
</evidence>
<proteinExistence type="predicted"/>
<organism evidence="1 2">
    <name type="scientific">Pedobacter alpinus</name>
    <dbReference type="NCBI Taxonomy" id="1590643"/>
    <lineage>
        <taxon>Bacteria</taxon>
        <taxon>Pseudomonadati</taxon>
        <taxon>Bacteroidota</taxon>
        <taxon>Sphingobacteriia</taxon>
        <taxon>Sphingobacteriales</taxon>
        <taxon>Sphingobacteriaceae</taxon>
        <taxon>Pedobacter</taxon>
    </lineage>
</organism>
<dbReference type="EMBL" id="JBHULV010000035">
    <property type="protein sequence ID" value="MFD2732176.1"/>
    <property type="molecule type" value="Genomic_DNA"/>
</dbReference>
<dbReference type="InterPro" id="IPR014729">
    <property type="entry name" value="Rossmann-like_a/b/a_fold"/>
</dbReference>
<dbReference type="InterPro" id="IPR052551">
    <property type="entry name" value="UV-DNA_repair_photolyase"/>
</dbReference>
<dbReference type="Gene3D" id="3.40.50.620">
    <property type="entry name" value="HUPs"/>
    <property type="match status" value="1"/>
</dbReference>
<name>A0ABW5TSA7_9SPHI</name>
<accession>A0ABW5TSA7</accession>
<dbReference type="PANTHER" id="PTHR38657:SF1">
    <property type="entry name" value="SLR1343 PROTEIN"/>
    <property type="match status" value="1"/>
</dbReference>
<dbReference type="InterPro" id="IPR007357">
    <property type="entry name" value="PhrB-like"/>
</dbReference>
<reference evidence="2" key="1">
    <citation type="journal article" date="2019" name="Int. J. Syst. Evol. Microbiol.">
        <title>The Global Catalogue of Microorganisms (GCM) 10K type strain sequencing project: providing services to taxonomists for standard genome sequencing and annotation.</title>
        <authorList>
            <consortium name="The Broad Institute Genomics Platform"/>
            <consortium name="The Broad Institute Genome Sequencing Center for Infectious Disease"/>
            <person name="Wu L."/>
            <person name="Ma J."/>
        </authorList>
    </citation>
    <scope>NUCLEOTIDE SEQUENCE [LARGE SCALE GENOMIC DNA]</scope>
    <source>
        <strain evidence="2">KCTC 42456</strain>
    </source>
</reference>
<comment type="caution">
    <text evidence="1">The sequence shown here is derived from an EMBL/GenBank/DDBJ whole genome shotgun (WGS) entry which is preliminary data.</text>
</comment>
<keyword evidence="2" id="KW-1185">Reference proteome</keyword>
<dbReference type="Pfam" id="PF04244">
    <property type="entry name" value="DPRP"/>
    <property type="match status" value="1"/>
</dbReference>
<gene>
    <name evidence="1" type="ORF">ACFSSE_10725</name>
</gene>
<dbReference type="Proteomes" id="UP001597546">
    <property type="component" value="Unassembled WGS sequence"/>
</dbReference>
<dbReference type="Gene3D" id="1.10.579.10">
    <property type="entry name" value="DNA Cyclobutane Dipyrimidine Photolyase, subunit A, domain 3"/>
    <property type="match status" value="1"/>
</dbReference>
<dbReference type="Gene3D" id="1.25.40.80">
    <property type="match status" value="1"/>
</dbReference>
<protein>
    <submittedName>
        <fullName evidence="1">Cryptochrome/photolyase family protein</fullName>
    </submittedName>
</protein>
<dbReference type="Gene3D" id="1.10.10.1710">
    <property type="entry name" value="Deoxyribodipyrimidine photolyase-related"/>
    <property type="match status" value="1"/>
</dbReference>
<evidence type="ECO:0000313" key="1">
    <source>
        <dbReference type="EMBL" id="MFD2732176.1"/>
    </source>
</evidence>